<keyword evidence="6" id="KW-1185">Reference proteome</keyword>
<dbReference type="InterPro" id="IPR005135">
    <property type="entry name" value="Endo/exonuclease/phosphatase"/>
</dbReference>
<evidence type="ECO:0000259" key="4">
    <source>
        <dbReference type="Pfam" id="PF03372"/>
    </source>
</evidence>
<comment type="similarity">
    <text evidence="1">Belongs to the CCR4/nocturin family.</text>
</comment>
<organism evidence="5 6">
    <name type="scientific">Boletus reticuloceps</name>
    <dbReference type="NCBI Taxonomy" id="495285"/>
    <lineage>
        <taxon>Eukaryota</taxon>
        <taxon>Fungi</taxon>
        <taxon>Dikarya</taxon>
        <taxon>Basidiomycota</taxon>
        <taxon>Agaricomycotina</taxon>
        <taxon>Agaricomycetes</taxon>
        <taxon>Agaricomycetidae</taxon>
        <taxon>Boletales</taxon>
        <taxon>Boletineae</taxon>
        <taxon>Boletaceae</taxon>
        <taxon>Boletoideae</taxon>
        <taxon>Boletus</taxon>
    </lineage>
</organism>
<keyword evidence="5" id="KW-0540">Nuclease</keyword>
<dbReference type="SUPFAM" id="SSF56219">
    <property type="entry name" value="DNase I-like"/>
    <property type="match status" value="1"/>
</dbReference>
<evidence type="ECO:0000313" key="6">
    <source>
        <dbReference type="Proteomes" id="UP000683000"/>
    </source>
</evidence>
<keyword evidence="2" id="KW-0378">Hydrolase</keyword>
<dbReference type="OrthoDB" id="428734at2759"/>
<dbReference type="Gene3D" id="3.60.10.10">
    <property type="entry name" value="Endonuclease/exonuclease/phosphatase"/>
    <property type="match status" value="1"/>
</dbReference>
<name>A0A8I2Z016_9AGAM</name>
<dbReference type="InterPro" id="IPR036691">
    <property type="entry name" value="Endo/exonu/phosph_ase_sf"/>
</dbReference>
<feature type="compositionally biased region" description="Basic and acidic residues" evidence="3">
    <location>
        <begin position="301"/>
        <end position="313"/>
    </location>
</feature>
<dbReference type="AlphaFoldDB" id="A0A8I2Z016"/>
<keyword evidence="5" id="KW-0269">Exonuclease</keyword>
<dbReference type="GO" id="GO:0006139">
    <property type="term" value="P:nucleobase-containing compound metabolic process"/>
    <property type="evidence" value="ECO:0007669"/>
    <property type="project" value="UniProtKB-ARBA"/>
</dbReference>
<dbReference type="GO" id="GO:0000175">
    <property type="term" value="F:3'-5'-RNA exonuclease activity"/>
    <property type="evidence" value="ECO:0007669"/>
    <property type="project" value="TreeGrafter"/>
</dbReference>
<evidence type="ECO:0000256" key="1">
    <source>
        <dbReference type="ARBA" id="ARBA00010774"/>
    </source>
</evidence>
<sequence length="434" mass="48440">MSYEPTPEQIVQAEQKRLRRLEKKKQPKPRDEPAVPLFLPRPWIPLQPQVHSRTFTVMTWNLLAQCLVRSELFPTSGKARKASGRIPMLHAEILSHDADILCMQEVDMLDKLLPVLDLAGYAYSYATGTAKPHGCLIAYKSAIFRSIHQAMIDYDTLEVKSNPEPSTQPRVGSSHRTRNIANIVALQSIDPESEVRGYIIATTHLFWHPANGYRQASLLVREVIAFQELWQLRDWPCIIAGDFNFPPDDPAYSLLIGEPLSLKQQEQLQVSRVVHVSIDPTVPTSIKKEVDEGGAAEEADPDKVIRNSRDSKPSDGLLSDIELSALVRHRLRSAYDEGQRSSLLEGNGVATYGSRKLLPAEKAGACEPMWTSFTHYWKTTLDAPGSRTRVTGYLQPHRTEDVERGLPQTGICGSDHFSLCAQLVTLSATSMSAV</sequence>
<dbReference type="GO" id="GO:0004519">
    <property type="term" value="F:endonuclease activity"/>
    <property type="evidence" value="ECO:0007669"/>
    <property type="project" value="UniProtKB-KW"/>
</dbReference>
<dbReference type="Proteomes" id="UP000683000">
    <property type="component" value="Unassembled WGS sequence"/>
</dbReference>
<dbReference type="PANTHER" id="PTHR12121">
    <property type="entry name" value="CARBON CATABOLITE REPRESSOR PROTEIN 4"/>
    <property type="match status" value="1"/>
</dbReference>
<dbReference type="EMBL" id="JAGFBS010000002">
    <property type="protein sequence ID" value="KAG6381254.1"/>
    <property type="molecule type" value="Genomic_DNA"/>
</dbReference>
<evidence type="ECO:0000256" key="3">
    <source>
        <dbReference type="SAM" id="MobiDB-lite"/>
    </source>
</evidence>
<gene>
    <name evidence="5" type="ORF">JVT61DRAFT_5658</name>
</gene>
<keyword evidence="5" id="KW-0255">Endonuclease</keyword>
<reference evidence="5" key="1">
    <citation type="submission" date="2021-03" db="EMBL/GenBank/DDBJ databases">
        <title>Evolutionary innovations through gain and loss of genes in the ectomycorrhizal Boletales.</title>
        <authorList>
            <person name="Wu G."/>
            <person name="Miyauchi S."/>
            <person name="Morin E."/>
            <person name="Yang Z.-L."/>
            <person name="Xu J."/>
            <person name="Martin F.M."/>
        </authorList>
    </citation>
    <scope>NUCLEOTIDE SEQUENCE</scope>
    <source>
        <strain evidence="5">BR01</strain>
    </source>
</reference>
<proteinExistence type="inferred from homology"/>
<evidence type="ECO:0000313" key="5">
    <source>
        <dbReference type="EMBL" id="KAG6381254.1"/>
    </source>
</evidence>
<feature type="region of interest" description="Disordered" evidence="3">
    <location>
        <begin position="290"/>
        <end position="316"/>
    </location>
</feature>
<comment type="caution">
    <text evidence="5">The sequence shown here is derived from an EMBL/GenBank/DDBJ whole genome shotgun (WGS) entry which is preliminary data.</text>
</comment>
<evidence type="ECO:0000256" key="2">
    <source>
        <dbReference type="ARBA" id="ARBA00022801"/>
    </source>
</evidence>
<accession>A0A8I2Z016</accession>
<feature type="domain" description="Endonuclease/exonuclease/phosphatase" evidence="4">
    <location>
        <begin position="58"/>
        <end position="260"/>
    </location>
</feature>
<dbReference type="InterPro" id="IPR050410">
    <property type="entry name" value="CCR4/nocturin_mRNA_transcr"/>
</dbReference>
<dbReference type="Pfam" id="PF03372">
    <property type="entry name" value="Exo_endo_phos"/>
    <property type="match status" value="1"/>
</dbReference>
<protein>
    <submittedName>
        <fullName evidence="5">Endonuclease/exonuclease/phosphatase</fullName>
    </submittedName>
</protein>
<dbReference type="PANTHER" id="PTHR12121:SF45">
    <property type="entry name" value="NOCTURNIN"/>
    <property type="match status" value="1"/>
</dbReference>